<evidence type="ECO:0000256" key="10">
    <source>
        <dbReference type="ARBA" id="ARBA00023136"/>
    </source>
</evidence>
<keyword evidence="16" id="KW-1185">Reference proteome</keyword>
<dbReference type="GO" id="GO:0044780">
    <property type="term" value="P:bacterial-type flagellum assembly"/>
    <property type="evidence" value="ECO:0007669"/>
    <property type="project" value="InterPro"/>
</dbReference>
<evidence type="ECO:0000256" key="2">
    <source>
        <dbReference type="ARBA" id="ARBA00010690"/>
    </source>
</evidence>
<evidence type="ECO:0000256" key="4">
    <source>
        <dbReference type="ARBA" id="ARBA00022448"/>
    </source>
</evidence>
<name>A0A4V2LZT6_9ENTR</name>
<reference evidence="15 16" key="1">
    <citation type="submission" date="2019-02" db="EMBL/GenBank/DDBJ databases">
        <title>The draft genome of Kosakonia quasisacchari strain WCHKQ120001.</title>
        <authorList>
            <person name="Wang C."/>
            <person name="Feng Y."/>
            <person name="Zong Z."/>
        </authorList>
    </citation>
    <scope>NUCLEOTIDE SEQUENCE [LARGE SCALE GENOMIC DNA]</scope>
    <source>
        <strain evidence="15 16">WCHKQ120001</strain>
    </source>
</reference>
<sequence length="381" mass="42509">MSEESDVEKTEEPTPQRKQKAREEGQIPRSKELSSLLMLLAGWALLLSGGSQFARHLLELLRTGLVLNRLSVMDEQSMFHQARYLLEMMSSALLPILLGLFVTGIVSPILLGGVNLSGKSLKLDLKRISPLAGFKRLFSAQVLSEMLKGCLKVVLVACAFALYLYKNKVHFIQLVNEALPMAIAHAMSMTLDCLMMVIFFLLPVVGYDVFYQITSNLKKLRMSRQEIRDEFKQSEGDPHIKSRIKQMQRAAAQNRMMSDIPQADVIVNNPTHYSVALSYKEGGMGAPVVLAKGAGEIALKIRELGAQHRIPMLEAPPLARALYRHCEIGEQIPGELYSAVAEVLAWVYGLRRWRNNGGVPPKQPRDLAVPESMDFVHESSN</sequence>
<dbReference type="InterPro" id="IPR029025">
    <property type="entry name" value="T3SS_substrate_exporter_C"/>
</dbReference>
<organism evidence="15 16">
    <name type="scientific">Kosakonia quasisacchari</name>
    <dbReference type="NCBI Taxonomy" id="2529380"/>
    <lineage>
        <taxon>Bacteria</taxon>
        <taxon>Pseudomonadati</taxon>
        <taxon>Pseudomonadota</taxon>
        <taxon>Gammaproteobacteria</taxon>
        <taxon>Enterobacterales</taxon>
        <taxon>Enterobacteriaceae</taxon>
        <taxon>Kosakonia</taxon>
    </lineage>
</organism>
<dbReference type="NCBIfam" id="TIGR00328">
    <property type="entry name" value="flhB"/>
    <property type="match status" value="1"/>
</dbReference>
<gene>
    <name evidence="13 15" type="primary">flhB</name>
    <name evidence="15" type="ORF">E0L21_09870</name>
</gene>
<keyword evidence="10 13" id="KW-0472">Membrane</keyword>
<comment type="subcellular location">
    <subcellularLocation>
        <location evidence="1">Cell membrane</location>
        <topology evidence="1">Multi-pass membrane protein</topology>
    </subcellularLocation>
</comment>
<keyword evidence="6 13" id="KW-0812">Transmembrane</keyword>
<keyword evidence="5 13" id="KW-1003">Cell membrane</keyword>
<dbReference type="FunFam" id="3.40.1690.10:FF:000001">
    <property type="entry name" value="Flagellar biosynthetic protein FlhB"/>
    <property type="match status" value="1"/>
</dbReference>
<keyword evidence="11 13" id="KW-1006">Bacterial flagellum protein export</keyword>
<keyword evidence="15" id="KW-0969">Cilium</keyword>
<evidence type="ECO:0000256" key="9">
    <source>
        <dbReference type="ARBA" id="ARBA00022989"/>
    </source>
</evidence>
<feature type="transmembrane region" description="Helical" evidence="13">
    <location>
        <begin position="137"/>
        <end position="165"/>
    </location>
</feature>
<evidence type="ECO:0000256" key="5">
    <source>
        <dbReference type="ARBA" id="ARBA00022475"/>
    </source>
</evidence>
<proteinExistence type="inferred from homology"/>
<comment type="caution">
    <text evidence="13">Lacks conserved residue(s) required for the propagation of feature annotation.</text>
</comment>
<dbReference type="SUPFAM" id="SSF160544">
    <property type="entry name" value="EscU C-terminal domain-like"/>
    <property type="match status" value="1"/>
</dbReference>
<feature type="region of interest" description="Disordered" evidence="14">
    <location>
        <begin position="359"/>
        <end position="381"/>
    </location>
</feature>
<dbReference type="Gene3D" id="6.10.250.2080">
    <property type="match status" value="1"/>
</dbReference>
<keyword evidence="15" id="KW-0282">Flagellum</keyword>
<protein>
    <recommendedName>
        <fullName evidence="3 13">Flagellar biosynthetic protein FlhB</fullName>
    </recommendedName>
</protein>
<accession>A0A4V2LZT6</accession>
<evidence type="ECO:0000256" key="1">
    <source>
        <dbReference type="ARBA" id="ARBA00004651"/>
    </source>
</evidence>
<dbReference type="InterPro" id="IPR006135">
    <property type="entry name" value="T3SS_substrate_exporter"/>
</dbReference>
<comment type="function">
    <text evidence="12 13">Required for formation of the rod structure in the basal body of the flagellar apparatus. Together with FliI and FliH, may constitute the export apparatus of flagellin.</text>
</comment>
<feature type="transmembrane region" description="Helical" evidence="13">
    <location>
        <begin position="185"/>
        <end position="211"/>
    </location>
</feature>
<dbReference type="OrthoDB" id="9807950at2"/>
<evidence type="ECO:0000256" key="14">
    <source>
        <dbReference type="SAM" id="MobiDB-lite"/>
    </source>
</evidence>
<dbReference type="InterPro" id="IPR006136">
    <property type="entry name" value="FlhB"/>
</dbReference>
<keyword evidence="9 13" id="KW-1133">Transmembrane helix</keyword>
<evidence type="ECO:0000256" key="7">
    <source>
        <dbReference type="ARBA" id="ARBA00022795"/>
    </source>
</evidence>
<dbReference type="RefSeq" id="WP_131408978.1">
    <property type="nucleotide sequence ID" value="NZ_CATKPI010000068.1"/>
</dbReference>
<evidence type="ECO:0000256" key="11">
    <source>
        <dbReference type="ARBA" id="ARBA00023225"/>
    </source>
</evidence>
<dbReference type="PANTHER" id="PTHR30531">
    <property type="entry name" value="FLAGELLAR BIOSYNTHETIC PROTEIN FLHB"/>
    <property type="match status" value="1"/>
</dbReference>
<keyword evidence="8 13" id="KW-0653">Protein transport</keyword>
<dbReference type="EMBL" id="SJOP01000007">
    <property type="protein sequence ID" value="TCC09556.1"/>
    <property type="molecule type" value="Genomic_DNA"/>
</dbReference>
<dbReference type="GO" id="GO:0009306">
    <property type="term" value="P:protein secretion"/>
    <property type="evidence" value="ECO:0007669"/>
    <property type="project" value="InterPro"/>
</dbReference>
<feature type="transmembrane region" description="Helical" evidence="13">
    <location>
        <begin position="92"/>
        <end position="116"/>
    </location>
</feature>
<dbReference type="GO" id="GO:0005886">
    <property type="term" value="C:plasma membrane"/>
    <property type="evidence" value="ECO:0007669"/>
    <property type="project" value="UniProtKB-SubCell"/>
</dbReference>
<feature type="compositionally biased region" description="Basic and acidic residues" evidence="14">
    <location>
        <begin position="7"/>
        <end position="26"/>
    </location>
</feature>
<evidence type="ECO:0000256" key="12">
    <source>
        <dbReference type="ARBA" id="ARBA00025078"/>
    </source>
</evidence>
<evidence type="ECO:0000313" key="16">
    <source>
        <dbReference type="Proteomes" id="UP000291793"/>
    </source>
</evidence>
<dbReference type="Gene3D" id="3.40.1690.10">
    <property type="entry name" value="secretion proteins EscU"/>
    <property type="match status" value="1"/>
</dbReference>
<keyword evidence="15" id="KW-0966">Cell projection</keyword>
<evidence type="ECO:0000313" key="15">
    <source>
        <dbReference type="EMBL" id="TCC09556.1"/>
    </source>
</evidence>
<dbReference type="PANTHER" id="PTHR30531:SF12">
    <property type="entry name" value="FLAGELLAR BIOSYNTHETIC PROTEIN FLHB"/>
    <property type="match status" value="1"/>
</dbReference>
<evidence type="ECO:0000256" key="8">
    <source>
        <dbReference type="ARBA" id="ARBA00022927"/>
    </source>
</evidence>
<dbReference type="AlphaFoldDB" id="A0A4V2LZT6"/>
<dbReference type="Pfam" id="PF01312">
    <property type="entry name" value="Bac_export_2"/>
    <property type="match status" value="1"/>
</dbReference>
<evidence type="ECO:0000256" key="6">
    <source>
        <dbReference type="ARBA" id="ARBA00022692"/>
    </source>
</evidence>
<comment type="caution">
    <text evidence="15">The sequence shown here is derived from an EMBL/GenBank/DDBJ whole genome shotgun (WGS) entry which is preliminary data.</text>
</comment>
<dbReference type="Proteomes" id="UP000291793">
    <property type="component" value="Unassembled WGS sequence"/>
</dbReference>
<keyword evidence="7 13" id="KW-1005">Bacterial flagellum biogenesis</keyword>
<comment type="similarity">
    <text evidence="2 13">Belongs to the type III secretion exporter family.</text>
</comment>
<keyword evidence="4 13" id="KW-0813">Transport</keyword>
<feature type="region of interest" description="Disordered" evidence="14">
    <location>
        <begin position="1"/>
        <end position="26"/>
    </location>
</feature>
<dbReference type="PRINTS" id="PR00950">
    <property type="entry name" value="TYPE3IMSPROT"/>
</dbReference>
<evidence type="ECO:0000256" key="13">
    <source>
        <dbReference type="RuleBase" id="RU364091"/>
    </source>
</evidence>
<evidence type="ECO:0000256" key="3">
    <source>
        <dbReference type="ARBA" id="ARBA00021622"/>
    </source>
</evidence>